<dbReference type="WBParaSite" id="JU765_v2.g6300.t1">
    <property type="protein sequence ID" value="JU765_v2.g6300.t1"/>
    <property type="gene ID" value="JU765_v2.g6300"/>
</dbReference>
<sequence>MKIIFLLLLLEIAAVSGFKCGISPLATKKYAPIIGNDRYFLDENVPRVLGGEESLEHRWPWIVSFGFNEKYILERELDKKLNLSSKHFIHDCTATIIHEKWILLAEHCVMYAKKKIPYLTVGVGSIEFGKQIFHKIKDIYEFPHFNFHDLSFDIALIELEKPLVFDENVSPICLAKNDGIKFGEFVVTVGWGLVFNYVKAEFTYTRWVQPNHFLLENSDSEILKENILMISKYSECFHILKSQGTMNPSDYLLCHHGINNGVSNGDSGGPMMAFRNGKWIQVGVASNAIMKIRLNNRLDVGTTAVYSRVNYFCDWIANTTENEVFCH</sequence>
<reference evidence="2" key="1">
    <citation type="submission" date="2022-11" db="UniProtKB">
        <authorList>
            <consortium name="WormBaseParasite"/>
        </authorList>
    </citation>
    <scope>IDENTIFICATION</scope>
</reference>
<evidence type="ECO:0000313" key="2">
    <source>
        <dbReference type="WBParaSite" id="JU765_v2.g6300.t1"/>
    </source>
</evidence>
<proteinExistence type="predicted"/>
<organism evidence="1 2">
    <name type="scientific">Panagrolaimus sp. JU765</name>
    <dbReference type="NCBI Taxonomy" id="591449"/>
    <lineage>
        <taxon>Eukaryota</taxon>
        <taxon>Metazoa</taxon>
        <taxon>Ecdysozoa</taxon>
        <taxon>Nematoda</taxon>
        <taxon>Chromadorea</taxon>
        <taxon>Rhabditida</taxon>
        <taxon>Tylenchina</taxon>
        <taxon>Panagrolaimomorpha</taxon>
        <taxon>Panagrolaimoidea</taxon>
        <taxon>Panagrolaimidae</taxon>
        <taxon>Panagrolaimus</taxon>
    </lineage>
</organism>
<dbReference type="Proteomes" id="UP000887576">
    <property type="component" value="Unplaced"/>
</dbReference>
<protein>
    <submittedName>
        <fullName evidence="2">Peptidase S1 domain-containing protein</fullName>
    </submittedName>
</protein>
<name>A0AC34RFJ3_9BILA</name>
<accession>A0AC34RFJ3</accession>
<evidence type="ECO:0000313" key="1">
    <source>
        <dbReference type="Proteomes" id="UP000887576"/>
    </source>
</evidence>